<reference evidence="3" key="1">
    <citation type="submission" date="2023-02" db="EMBL/GenBank/DDBJ databases">
        <title>Description and genomic characterization of Salipiger bruguierae sp. nov., isolated from the sediment of mangrove plant Bruguiera sexangula.</title>
        <authorList>
            <person name="Long M."/>
        </authorList>
    </citation>
    <scope>NUCLEOTIDE SEQUENCE</scope>
    <source>
        <strain evidence="3">H15</strain>
        <plasmid evidence="3">unnamed3</plasmid>
    </source>
</reference>
<dbReference type="PRINTS" id="PR00080">
    <property type="entry name" value="SDRFAMILY"/>
</dbReference>
<dbReference type="FunFam" id="3.40.50.720:FF:000084">
    <property type="entry name" value="Short-chain dehydrogenase reductase"/>
    <property type="match status" value="1"/>
</dbReference>
<dbReference type="GO" id="GO:0016616">
    <property type="term" value="F:oxidoreductase activity, acting on the CH-OH group of donors, NAD or NADP as acceptor"/>
    <property type="evidence" value="ECO:0007669"/>
    <property type="project" value="TreeGrafter"/>
</dbReference>
<evidence type="ECO:0000259" key="2">
    <source>
        <dbReference type="SMART" id="SM00822"/>
    </source>
</evidence>
<comment type="similarity">
    <text evidence="1">Belongs to the short-chain dehydrogenases/reductases (SDR) family.</text>
</comment>
<geneLocation type="plasmid" evidence="3">
    <name>unnamed3</name>
</geneLocation>
<accession>A0AAU8ASU7</accession>
<keyword evidence="3" id="KW-0614">Plasmid</keyword>
<sequence>MSVPPAGTAGFDFTGRAVLVTGASRGIGQGIAVAFARAGARLWMLAEDAGIEAAAKALGAGALRCDIRDPEAVSAALAPLGRIDVLVNNAGIERPTWLGDPGAATVAARILETNVMGTEHVTRAALPKMPEGGRILLTSSIWGKTAVPGFSAYAASKHAMIGLMRSWARELGPRGITVNAVCPGWIGTEAALASLAEIARVEDRPEEEVMAGLMAAQAIPGLMLPGDIAGLYLFLASDAAACISGQAICIDRGETLA</sequence>
<dbReference type="CDD" id="cd05233">
    <property type="entry name" value="SDR_c"/>
    <property type="match status" value="1"/>
</dbReference>
<dbReference type="InterPro" id="IPR002347">
    <property type="entry name" value="SDR_fam"/>
</dbReference>
<dbReference type="PRINTS" id="PR00081">
    <property type="entry name" value="GDHRDH"/>
</dbReference>
<dbReference type="EMBL" id="CP123388">
    <property type="protein sequence ID" value="XCC97568.1"/>
    <property type="molecule type" value="Genomic_DNA"/>
</dbReference>
<evidence type="ECO:0000256" key="1">
    <source>
        <dbReference type="ARBA" id="ARBA00006484"/>
    </source>
</evidence>
<proteinExistence type="inferred from homology"/>
<protein>
    <submittedName>
        <fullName evidence="3">SDR family NAD(P)-dependent oxidoreductase</fullName>
        <ecNumber evidence="3">1.-.-.-</ecNumber>
    </submittedName>
</protein>
<dbReference type="SUPFAM" id="SSF51735">
    <property type="entry name" value="NAD(P)-binding Rossmann-fold domains"/>
    <property type="match status" value="1"/>
</dbReference>
<name>A0AAU8ASU7_9RHOB</name>
<dbReference type="InterPro" id="IPR057326">
    <property type="entry name" value="KR_dom"/>
</dbReference>
<dbReference type="PROSITE" id="PS00061">
    <property type="entry name" value="ADH_SHORT"/>
    <property type="match status" value="1"/>
</dbReference>
<evidence type="ECO:0000313" key="3">
    <source>
        <dbReference type="EMBL" id="XCC97568.1"/>
    </source>
</evidence>
<dbReference type="PANTHER" id="PTHR42760">
    <property type="entry name" value="SHORT-CHAIN DEHYDROGENASES/REDUCTASES FAMILY MEMBER"/>
    <property type="match status" value="1"/>
</dbReference>
<dbReference type="EC" id="1.-.-.-" evidence="3"/>
<dbReference type="SMART" id="SM00822">
    <property type="entry name" value="PKS_KR"/>
    <property type="match status" value="1"/>
</dbReference>
<dbReference type="RefSeq" id="WP_353476457.1">
    <property type="nucleotide sequence ID" value="NZ_CP123388.1"/>
</dbReference>
<feature type="domain" description="Ketoreductase" evidence="2">
    <location>
        <begin position="16"/>
        <end position="188"/>
    </location>
</feature>
<dbReference type="Pfam" id="PF13561">
    <property type="entry name" value="adh_short_C2"/>
    <property type="match status" value="1"/>
</dbReference>
<dbReference type="InterPro" id="IPR036291">
    <property type="entry name" value="NAD(P)-bd_dom_sf"/>
</dbReference>
<dbReference type="GO" id="GO:0030497">
    <property type="term" value="P:fatty acid elongation"/>
    <property type="evidence" value="ECO:0007669"/>
    <property type="project" value="TreeGrafter"/>
</dbReference>
<dbReference type="Gene3D" id="3.40.50.720">
    <property type="entry name" value="NAD(P)-binding Rossmann-like Domain"/>
    <property type="match status" value="1"/>
</dbReference>
<organism evidence="3">
    <name type="scientific">Alloyangia sp. H15</name>
    <dbReference type="NCBI Taxonomy" id="3029062"/>
    <lineage>
        <taxon>Bacteria</taxon>
        <taxon>Pseudomonadati</taxon>
        <taxon>Pseudomonadota</taxon>
        <taxon>Alphaproteobacteria</taxon>
        <taxon>Rhodobacterales</taxon>
        <taxon>Roseobacteraceae</taxon>
        <taxon>Alloyangia</taxon>
    </lineage>
</organism>
<dbReference type="PANTHER" id="PTHR42760:SF135">
    <property type="entry name" value="BLL7886 PROTEIN"/>
    <property type="match status" value="1"/>
</dbReference>
<dbReference type="InterPro" id="IPR020904">
    <property type="entry name" value="Sc_DH/Rdtase_CS"/>
</dbReference>
<dbReference type="AlphaFoldDB" id="A0AAU8ASU7"/>
<keyword evidence="3" id="KW-0560">Oxidoreductase</keyword>
<gene>
    <name evidence="3" type="ORF">PVT71_26425</name>
</gene>